<dbReference type="EMBL" id="JANJYI010000001">
    <property type="protein sequence ID" value="KAK2663429.1"/>
    <property type="molecule type" value="Genomic_DNA"/>
</dbReference>
<proteinExistence type="predicted"/>
<accession>A0AAE0CU25</accession>
<dbReference type="PANTHER" id="PTHR47481:SF22">
    <property type="entry name" value="RETROTRANSPOSON GAG DOMAIN-CONTAINING PROTEIN"/>
    <property type="match status" value="1"/>
</dbReference>
<gene>
    <name evidence="1" type="ORF">Ddye_002003</name>
</gene>
<evidence type="ECO:0000313" key="2">
    <source>
        <dbReference type="Proteomes" id="UP001280121"/>
    </source>
</evidence>
<sequence length="125" mass="14540">MGLQSQLQKIKKEGQFLNIFSKMKGLFDKFATIGEPLSYRDKLVHAFEGLTEEYDCFVTSIHNRADRPPLEEVHSLLHTFEYRLKQRNSVQQLNFAQANLTSFQNSKKFQKSPQPTSILSLYLIQ</sequence>
<comment type="caution">
    <text evidence="1">The sequence shown here is derived from an EMBL/GenBank/DDBJ whole genome shotgun (WGS) entry which is preliminary data.</text>
</comment>
<dbReference type="PANTHER" id="PTHR47481">
    <property type="match status" value="1"/>
</dbReference>
<reference evidence="1" key="1">
    <citation type="journal article" date="2023" name="Plant J.">
        <title>Genome sequences and population genomics provide insights into the demographic history, inbreeding, and mutation load of two 'living fossil' tree species of Dipteronia.</title>
        <authorList>
            <person name="Feng Y."/>
            <person name="Comes H.P."/>
            <person name="Chen J."/>
            <person name="Zhu S."/>
            <person name="Lu R."/>
            <person name="Zhang X."/>
            <person name="Li P."/>
            <person name="Qiu J."/>
            <person name="Olsen K.M."/>
            <person name="Qiu Y."/>
        </authorList>
    </citation>
    <scope>NUCLEOTIDE SEQUENCE</scope>
    <source>
        <strain evidence="1">KIB01</strain>
    </source>
</reference>
<evidence type="ECO:0000313" key="1">
    <source>
        <dbReference type="EMBL" id="KAK2663429.1"/>
    </source>
</evidence>
<keyword evidence="2" id="KW-1185">Reference proteome</keyword>
<dbReference type="Pfam" id="PF14223">
    <property type="entry name" value="Retrotran_gag_2"/>
    <property type="match status" value="1"/>
</dbReference>
<dbReference type="AlphaFoldDB" id="A0AAE0CU25"/>
<organism evidence="1 2">
    <name type="scientific">Dipteronia dyeriana</name>
    <dbReference type="NCBI Taxonomy" id="168575"/>
    <lineage>
        <taxon>Eukaryota</taxon>
        <taxon>Viridiplantae</taxon>
        <taxon>Streptophyta</taxon>
        <taxon>Embryophyta</taxon>
        <taxon>Tracheophyta</taxon>
        <taxon>Spermatophyta</taxon>
        <taxon>Magnoliopsida</taxon>
        <taxon>eudicotyledons</taxon>
        <taxon>Gunneridae</taxon>
        <taxon>Pentapetalae</taxon>
        <taxon>rosids</taxon>
        <taxon>malvids</taxon>
        <taxon>Sapindales</taxon>
        <taxon>Sapindaceae</taxon>
        <taxon>Hippocastanoideae</taxon>
        <taxon>Acereae</taxon>
        <taxon>Dipteronia</taxon>
    </lineage>
</organism>
<dbReference type="Proteomes" id="UP001280121">
    <property type="component" value="Unassembled WGS sequence"/>
</dbReference>
<protein>
    <submittedName>
        <fullName evidence="1">Uncharacterized protein</fullName>
    </submittedName>
</protein>
<name>A0AAE0CU25_9ROSI</name>